<comment type="caution">
    <text evidence="1">The sequence shown here is derived from an EMBL/GenBank/DDBJ whole genome shotgun (WGS) entry which is preliminary data.</text>
</comment>
<dbReference type="Proteomes" id="UP001140513">
    <property type="component" value="Unassembled WGS sequence"/>
</dbReference>
<name>A0A9W8XSS9_9PLEO</name>
<organism evidence="1 2">
    <name type="scientific">Didymosphaeria variabile</name>
    <dbReference type="NCBI Taxonomy" id="1932322"/>
    <lineage>
        <taxon>Eukaryota</taxon>
        <taxon>Fungi</taxon>
        <taxon>Dikarya</taxon>
        <taxon>Ascomycota</taxon>
        <taxon>Pezizomycotina</taxon>
        <taxon>Dothideomycetes</taxon>
        <taxon>Pleosporomycetidae</taxon>
        <taxon>Pleosporales</taxon>
        <taxon>Massarineae</taxon>
        <taxon>Didymosphaeriaceae</taxon>
        <taxon>Didymosphaeria</taxon>
    </lineage>
</organism>
<dbReference type="RefSeq" id="XP_056073696.1">
    <property type="nucleotide sequence ID" value="XM_056213388.1"/>
</dbReference>
<evidence type="ECO:0000313" key="1">
    <source>
        <dbReference type="EMBL" id="KAJ4356570.1"/>
    </source>
</evidence>
<proteinExistence type="predicted"/>
<dbReference type="GeneID" id="80908135"/>
<dbReference type="AlphaFoldDB" id="A0A9W8XSS9"/>
<accession>A0A9W8XSS9</accession>
<gene>
    <name evidence="1" type="ORF">N0V89_004605</name>
</gene>
<sequence>MPRYSPKVPDAQSIVNKFNQVRCHQRLNLKFDELEKLYFCESNIGFPAPATDVLEAEKNRRGELPPMHVALGLTKRYANMKPNEILDSLQMHEHRRYTARFYQQQDLVWAHNNAGQPGFQGQHTIQPQDFNFSGPHNPSEQLSAVQVAQPMGSMMIQEPAIQEQPTFQPQVFNYNDFQIPSDQLPVAQVTQPMGGLMIQESGIQVQSMFQPQEHNYNGFQNHSEQLPAAQSAQPMGGMMFQEPIESQQMAADNDAMIDVIDPFLLGLETPWVPIQDPAALAANDAITTGIGTSRAPIQRPAALPAGNDRNDVLAAVAPGPVDVPALIRDISANSQPTPPEHVEEGSLTIEDTSLPVPTEAETEEWTRTFLRSRENGFAPVDDSKENDFALVDDFEF</sequence>
<keyword evidence="2" id="KW-1185">Reference proteome</keyword>
<reference evidence="1" key="1">
    <citation type="submission" date="2022-10" db="EMBL/GenBank/DDBJ databases">
        <title>Tapping the CABI collections for fungal endophytes: first genome assemblies for Collariella, Neodidymelliopsis, Ascochyta clinopodiicola, Didymella pomorum, Didymosphaeria variabile, Neocosmospora piperis and Neocucurbitaria cava.</title>
        <authorList>
            <person name="Hill R."/>
        </authorList>
    </citation>
    <scope>NUCLEOTIDE SEQUENCE</scope>
    <source>
        <strain evidence="1">IMI 356815</strain>
    </source>
</reference>
<evidence type="ECO:0000313" key="2">
    <source>
        <dbReference type="Proteomes" id="UP001140513"/>
    </source>
</evidence>
<dbReference type="EMBL" id="JAPEUX010000003">
    <property type="protein sequence ID" value="KAJ4356570.1"/>
    <property type="molecule type" value="Genomic_DNA"/>
</dbReference>
<protein>
    <submittedName>
        <fullName evidence="1">Uncharacterized protein</fullName>
    </submittedName>
</protein>